<dbReference type="AlphaFoldDB" id="A0A2L1U6D0"/>
<reference evidence="2" key="1">
    <citation type="submission" date="2017-02" db="EMBL/GenBank/DDBJ databases">
        <title>Delineation of Paenibacillus larvae strains originating from foulbrood outbreaks.</title>
        <authorList>
            <person name="Beims H."/>
            <person name="Bunk B."/>
            <person name="Sproeer C."/>
            <person name="Mohr K.I."/>
            <person name="Pradella S."/>
            <person name="Guenther G."/>
            <person name="Rohde M."/>
            <person name="von der Ohe W."/>
            <person name="Steinert M."/>
        </authorList>
    </citation>
    <scope>NUCLEOTIDE SEQUENCE [LARGE SCALE GENOMIC DNA]</scope>
    <source>
        <strain evidence="2">Eric_III</strain>
    </source>
</reference>
<organism evidence="1 2">
    <name type="scientific">Paenibacillus larvae subsp. larvae</name>
    <dbReference type="NCBI Taxonomy" id="147375"/>
    <lineage>
        <taxon>Bacteria</taxon>
        <taxon>Bacillati</taxon>
        <taxon>Bacillota</taxon>
        <taxon>Bacilli</taxon>
        <taxon>Bacillales</taxon>
        <taxon>Paenibacillaceae</taxon>
        <taxon>Paenibacillus</taxon>
    </lineage>
</organism>
<protein>
    <recommendedName>
        <fullName evidence="3">DUF4318 domain-containing protein</fullName>
    </recommendedName>
</protein>
<sequence length="85" mass="9856">MTVKIRKRSLKRFFKKGFFIELDEALTYPSVQTTCEAIEKYAAESGQEVEFVSKGQPVTFYLAGKIYYVEISMARGGYYLFCREV</sequence>
<dbReference type="EMBL" id="CP019655">
    <property type="protein sequence ID" value="AVF28471.1"/>
    <property type="molecule type" value="Genomic_DNA"/>
</dbReference>
<dbReference type="InterPro" id="IPR025467">
    <property type="entry name" value="DUF4318"/>
</dbReference>
<accession>A0A2L1U6D0</accession>
<evidence type="ECO:0000313" key="2">
    <source>
        <dbReference type="Proteomes" id="UP000239833"/>
    </source>
</evidence>
<proteinExistence type="predicted"/>
<dbReference type="Proteomes" id="UP000239833">
    <property type="component" value="Chromosome"/>
</dbReference>
<evidence type="ECO:0008006" key="3">
    <source>
        <dbReference type="Google" id="ProtNLM"/>
    </source>
</evidence>
<name>A0A2L1U6D0_9BACL</name>
<evidence type="ECO:0000313" key="1">
    <source>
        <dbReference type="EMBL" id="AVF28471.1"/>
    </source>
</evidence>
<dbReference type="Pfam" id="PF14201">
    <property type="entry name" value="DUF4318"/>
    <property type="match status" value="1"/>
</dbReference>
<gene>
    <name evidence="1" type="ORF">ERICIII_04412</name>
</gene>